<reference evidence="2 3" key="1">
    <citation type="journal article" date="2015" name="Appl. Environ. Microbiol.">
        <title>The Geoglobus acetivorans genome: Fe(III) reduction, acetate utilization, autotrophic growth, and degradation of aromatic compounds in a hyperthermophilic archaeon.</title>
        <authorList>
            <person name="Mardanov A.V."/>
            <person name="Slododkina G.B."/>
            <person name="Slobodkin A.I."/>
            <person name="Beletsky A.V."/>
            <person name="Gavrilov S.N."/>
            <person name="Kublanov I.V."/>
            <person name="Bonch-Osmolovskaya E.A."/>
            <person name="Skryabin K.G."/>
            <person name="Ravin N.V."/>
        </authorList>
    </citation>
    <scope>NUCLEOTIDE SEQUENCE [LARGE SCALE GENOMIC DNA]</scope>
    <source>
        <strain evidence="2 3">SBH6</strain>
    </source>
</reference>
<dbReference type="InterPro" id="IPR055712">
    <property type="entry name" value="DUF7288"/>
</dbReference>
<dbReference type="Pfam" id="PF23959">
    <property type="entry name" value="DUF7288"/>
    <property type="match status" value="1"/>
</dbReference>
<dbReference type="KEGG" id="gac:GACE_0488"/>
<keyword evidence="1" id="KW-1133">Transmembrane helix</keyword>
<dbReference type="AlphaFoldDB" id="A0A0A7GF28"/>
<evidence type="ECO:0000256" key="1">
    <source>
        <dbReference type="SAM" id="Phobius"/>
    </source>
</evidence>
<dbReference type="Proteomes" id="UP000030624">
    <property type="component" value="Chromosome"/>
</dbReference>
<gene>
    <name evidence="2" type="ORF">GACE_0488</name>
</gene>
<dbReference type="eggNOG" id="arCOG04652">
    <property type="taxonomic scope" value="Archaea"/>
</dbReference>
<keyword evidence="1" id="KW-0472">Membrane</keyword>
<dbReference type="HOGENOM" id="CLU_133048_0_0_2"/>
<name>A0A0A7GF28_GEOAI</name>
<dbReference type="STRING" id="565033.GACE_0488"/>
<dbReference type="EMBL" id="CP009552">
    <property type="protein sequence ID" value="AIY89542.1"/>
    <property type="molecule type" value="Genomic_DNA"/>
</dbReference>
<keyword evidence="1" id="KW-0812">Transmembrane</keyword>
<feature type="transmembrane region" description="Helical" evidence="1">
    <location>
        <begin position="6"/>
        <end position="29"/>
    </location>
</feature>
<proteinExistence type="predicted"/>
<protein>
    <submittedName>
        <fullName evidence="2">Uncharacterized protein</fullName>
    </submittedName>
</protein>
<evidence type="ECO:0000313" key="2">
    <source>
        <dbReference type="EMBL" id="AIY89542.1"/>
    </source>
</evidence>
<accession>A0A0A7GF28</accession>
<evidence type="ECO:0000313" key="3">
    <source>
        <dbReference type="Proteomes" id="UP000030624"/>
    </source>
</evidence>
<organism evidence="2 3">
    <name type="scientific">Geoglobus acetivorans</name>
    <dbReference type="NCBI Taxonomy" id="565033"/>
    <lineage>
        <taxon>Archaea</taxon>
        <taxon>Methanobacteriati</taxon>
        <taxon>Methanobacteriota</taxon>
        <taxon>Archaeoglobi</taxon>
        <taxon>Archaeoglobales</taxon>
        <taxon>Archaeoglobaceae</taxon>
        <taxon>Geoglobus</taxon>
    </lineage>
</organism>
<sequence length="164" mass="18446">MTLESIIASVLMLSVAYFLFQSTMIISPISDEVVYVQIKQYGDDALRILNNESNAEDTLQYALKHINGTYMPDKLISSLKKLLPGYVDFNLQVYYLNQTTGRIQVYNITSKTPTSTTVTSSTYLVLKNGELADGSPFKINTTDVEGTNSNIPVLFEVRLIMWRV</sequence>